<proteinExistence type="predicted"/>
<organism evidence="1 2">
    <name type="scientific">Trifolium medium</name>
    <dbReference type="NCBI Taxonomy" id="97028"/>
    <lineage>
        <taxon>Eukaryota</taxon>
        <taxon>Viridiplantae</taxon>
        <taxon>Streptophyta</taxon>
        <taxon>Embryophyta</taxon>
        <taxon>Tracheophyta</taxon>
        <taxon>Spermatophyta</taxon>
        <taxon>Magnoliopsida</taxon>
        <taxon>eudicotyledons</taxon>
        <taxon>Gunneridae</taxon>
        <taxon>Pentapetalae</taxon>
        <taxon>rosids</taxon>
        <taxon>fabids</taxon>
        <taxon>Fabales</taxon>
        <taxon>Fabaceae</taxon>
        <taxon>Papilionoideae</taxon>
        <taxon>50 kb inversion clade</taxon>
        <taxon>NPAAA clade</taxon>
        <taxon>Hologalegina</taxon>
        <taxon>IRL clade</taxon>
        <taxon>Trifolieae</taxon>
        <taxon>Trifolium</taxon>
    </lineage>
</organism>
<dbReference type="AlphaFoldDB" id="A0A392SSU1"/>
<name>A0A392SSU1_9FABA</name>
<dbReference type="Proteomes" id="UP000265520">
    <property type="component" value="Unassembled WGS sequence"/>
</dbReference>
<evidence type="ECO:0000313" key="1">
    <source>
        <dbReference type="EMBL" id="MCI51284.1"/>
    </source>
</evidence>
<accession>A0A392SSU1</accession>
<sequence length="50" mass="5718">MDLLRQCGVDQVYTIEEMDESESLELFSWHAFKQPSPTEDYATHAADVIA</sequence>
<feature type="non-terminal residue" evidence="1">
    <location>
        <position position="50"/>
    </location>
</feature>
<reference evidence="1 2" key="1">
    <citation type="journal article" date="2018" name="Front. Plant Sci.">
        <title>Red Clover (Trifolium pratense) and Zigzag Clover (T. medium) - A Picture of Genomic Similarities and Differences.</title>
        <authorList>
            <person name="Dluhosova J."/>
            <person name="Istvanek J."/>
            <person name="Nedelnik J."/>
            <person name="Repkova J."/>
        </authorList>
    </citation>
    <scope>NUCLEOTIDE SEQUENCE [LARGE SCALE GENOMIC DNA]</scope>
    <source>
        <strain evidence="2">cv. 10/8</strain>
        <tissue evidence="1">Leaf</tissue>
    </source>
</reference>
<protein>
    <submittedName>
        <fullName evidence="1">NBS-containing resistance-like protein</fullName>
    </submittedName>
</protein>
<evidence type="ECO:0000313" key="2">
    <source>
        <dbReference type="Proteomes" id="UP000265520"/>
    </source>
</evidence>
<keyword evidence="2" id="KW-1185">Reference proteome</keyword>
<comment type="caution">
    <text evidence="1">The sequence shown here is derived from an EMBL/GenBank/DDBJ whole genome shotgun (WGS) entry which is preliminary data.</text>
</comment>
<dbReference type="EMBL" id="LXQA010429689">
    <property type="protein sequence ID" value="MCI51284.1"/>
    <property type="molecule type" value="Genomic_DNA"/>
</dbReference>